<accession>A0A4P7VR73</accession>
<dbReference type="InterPro" id="IPR040449">
    <property type="entry name" value="Peptidase_S66_N"/>
</dbReference>
<reference evidence="9 10" key="1">
    <citation type="submission" date="2019-02" db="EMBL/GenBank/DDBJ databases">
        <title>Isolation and identification of novel species under the genus Muribaculum.</title>
        <authorList>
            <person name="Miyake S."/>
            <person name="Ding Y."/>
            <person name="Low A."/>
            <person name="Soh M."/>
            <person name="Seedorf H."/>
        </authorList>
    </citation>
    <scope>NUCLEOTIDE SEQUENCE [LARGE SCALE GENOMIC DNA]</scope>
    <source>
        <strain evidence="9 10">TLL-A4</strain>
    </source>
</reference>
<evidence type="ECO:0000256" key="4">
    <source>
        <dbReference type="ARBA" id="ARBA00022801"/>
    </source>
</evidence>
<sequence length="305" mass="33366">MKRVTFPAPLREGDRIAIVSPASSIDNRLVDEAIPVIMSQGWTPVVMPSALGSHGSYSASRLERLNDLTEALCDPTIRAVICSRGGYGAVHLLDSLPADAIKADPKWLIGFSDISALHAFMSSLGIASLHASMCKHLAEFGADDPDNVTLFNILRGSLPTYSIEVRHDNNKPGTATGQLFGGNLAVLGALIGTPYDMFAHDDAILFLEDIAEPIYKVERQLYQLRLSGVLDRIKGLIVGQFTEYHPDRNYSDMLDMVRDMTADLNIPVAYNFPIGHIDHNLPMIESAPVMLDITPDKVNLSFNVH</sequence>
<evidence type="ECO:0000256" key="2">
    <source>
        <dbReference type="ARBA" id="ARBA00022645"/>
    </source>
</evidence>
<gene>
    <name evidence="9" type="ORF">E7746_13600</name>
</gene>
<keyword evidence="2 9" id="KW-0121">Carboxypeptidase</keyword>
<dbReference type="AlphaFoldDB" id="A0A4P7VR73"/>
<dbReference type="PIRSF" id="PIRSF028757">
    <property type="entry name" value="LD-carboxypeptidase"/>
    <property type="match status" value="1"/>
</dbReference>
<keyword evidence="5" id="KW-0720">Serine protease</keyword>
<feature type="active site" description="Nucleophile" evidence="6">
    <location>
        <position position="112"/>
    </location>
</feature>
<feature type="domain" description="LD-carboxypeptidase C-terminal" evidence="8">
    <location>
        <begin position="176"/>
        <end position="285"/>
    </location>
</feature>
<evidence type="ECO:0000313" key="10">
    <source>
        <dbReference type="Proteomes" id="UP000297031"/>
    </source>
</evidence>
<evidence type="ECO:0000259" key="7">
    <source>
        <dbReference type="Pfam" id="PF02016"/>
    </source>
</evidence>
<feature type="domain" description="LD-carboxypeptidase N-terminal" evidence="7">
    <location>
        <begin position="16"/>
        <end position="131"/>
    </location>
</feature>
<dbReference type="PANTHER" id="PTHR30237">
    <property type="entry name" value="MURAMOYLTETRAPEPTIDE CARBOXYPEPTIDASE"/>
    <property type="match status" value="1"/>
</dbReference>
<comment type="similarity">
    <text evidence="1">Belongs to the peptidase S66 family.</text>
</comment>
<dbReference type="GO" id="GO:0006508">
    <property type="term" value="P:proteolysis"/>
    <property type="evidence" value="ECO:0007669"/>
    <property type="project" value="UniProtKB-KW"/>
</dbReference>
<feature type="active site" description="Charge relay system" evidence="6">
    <location>
        <position position="276"/>
    </location>
</feature>
<evidence type="ECO:0000256" key="6">
    <source>
        <dbReference type="PIRSR" id="PIRSR028757-1"/>
    </source>
</evidence>
<name>A0A4P7VR73_9BACT</name>
<dbReference type="Pfam" id="PF02016">
    <property type="entry name" value="Peptidase_S66"/>
    <property type="match status" value="1"/>
</dbReference>
<dbReference type="GO" id="GO:0004180">
    <property type="term" value="F:carboxypeptidase activity"/>
    <property type="evidence" value="ECO:0007669"/>
    <property type="project" value="UniProtKB-KW"/>
</dbReference>
<proteinExistence type="inferred from homology"/>
<dbReference type="KEGG" id="mgod:E7746_13600"/>
<dbReference type="InterPro" id="IPR027461">
    <property type="entry name" value="Carboxypeptidase_A_C_sf"/>
</dbReference>
<dbReference type="InterPro" id="IPR040921">
    <property type="entry name" value="Peptidase_S66C"/>
</dbReference>
<dbReference type="Gene3D" id="3.50.30.60">
    <property type="entry name" value="LD-carboxypeptidase A C-terminal domain-like"/>
    <property type="match status" value="1"/>
</dbReference>
<feature type="active site" description="Charge relay system" evidence="6">
    <location>
        <position position="208"/>
    </location>
</feature>
<dbReference type="Proteomes" id="UP000297031">
    <property type="component" value="Chromosome"/>
</dbReference>
<dbReference type="GO" id="GO:0008236">
    <property type="term" value="F:serine-type peptidase activity"/>
    <property type="evidence" value="ECO:0007669"/>
    <property type="project" value="UniProtKB-KW"/>
</dbReference>
<dbReference type="InterPro" id="IPR027478">
    <property type="entry name" value="LdcA_N"/>
</dbReference>
<evidence type="ECO:0000256" key="3">
    <source>
        <dbReference type="ARBA" id="ARBA00022670"/>
    </source>
</evidence>
<dbReference type="CDD" id="cd07025">
    <property type="entry name" value="Peptidase_S66"/>
    <property type="match status" value="1"/>
</dbReference>
<dbReference type="Gene3D" id="3.40.50.10740">
    <property type="entry name" value="Class I glutamine amidotransferase-like"/>
    <property type="match status" value="1"/>
</dbReference>
<keyword evidence="10" id="KW-1185">Reference proteome</keyword>
<protein>
    <submittedName>
        <fullName evidence="9">LD-carboxypeptidase</fullName>
    </submittedName>
</protein>
<dbReference type="Pfam" id="PF17676">
    <property type="entry name" value="Peptidase_S66C"/>
    <property type="match status" value="1"/>
</dbReference>
<evidence type="ECO:0000313" key="9">
    <source>
        <dbReference type="EMBL" id="QCD36839.1"/>
    </source>
</evidence>
<evidence type="ECO:0000259" key="8">
    <source>
        <dbReference type="Pfam" id="PF17676"/>
    </source>
</evidence>
<dbReference type="PANTHER" id="PTHR30237:SF2">
    <property type="entry name" value="MUREIN TETRAPEPTIDE CARBOXYPEPTIDASE"/>
    <property type="match status" value="1"/>
</dbReference>
<dbReference type="OrthoDB" id="9807329at2"/>
<dbReference type="InterPro" id="IPR029062">
    <property type="entry name" value="Class_I_gatase-like"/>
</dbReference>
<dbReference type="RefSeq" id="WP_136411152.1">
    <property type="nucleotide sequence ID" value="NZ_CP039393.1"/>
</dbReference>
<evidence type="ECO:0000256" key="1">
    <source>
        <dbReference type="ARBA" id="ARBA00010233"/>
    </source>
</evidence>
<dbReference type="InterPro" id="IPR003507">
    <property type="entry name" value="S66_fam"/>
</dbReference>
<evidence type="ECO:0000256" key="5">
    <source>
        <dbReference type="ARBA" id="ARBA00022825"/>
    </source>
</evidence>
<dbReference type="SUPFAM" id="SSF141986">
    <property type="entry name" value="LD-carboxypeptidase A C-terminal domain-like"/>
    <property type="match status" value="1"/>
</dbReference>
<organism evidence="9 10">
    <name type="scientific">Muribaculum gordoncarteri</name>
    <dbReference type="NCBI Taxonomy" id="2530390"/>
    <lineage>
        <taxon>Bacteria</taxon>
        <taxon>Pseudomonadati</taxon>
        <taxon>Bacteroidota</taxon>
        <taxon>Bacteroidia</taxon>
        <taxon>Bacteroidales</taxon>
        <taxon>Muribaculaceae</taxon>
        <taxon>Muribaculum</taxon>
    </lineage>
</organism>
<keyword evidence="4" id="KW-0378">Hydrolase</keyword>
<dbReference type="EMBL" id="CP039393">
    <property type="protein sequence ID" value="QCD36839.1"/>
    <property type="molecule type" value="Genomic_DNA"/>
</dbReference>
<dbReference type="SUPFAM" id="SSF52317">
    <property type="entry name" value="Class I glutamine amidotransferase-like"/>
    <property type="match status" value="1"/>
</dbReference>
<keyword evidence="3" id="KW-0645">Protease</keyword>